<feature type="region of interest" description="Disordered" evidence="1">
    <location>
        <begin position="33"/>
        <end position="68"/>
    </location>
</feature>
<gene>
    <name evidence="2" type="ORF">Cvel_23286</name>
</gene>
<dbReference type="EMBL" id="CDMZ01001528">
    <property type="protein sequence ID" value="CEM33901.1"/>
    <property type="molecule type" value="Genomic_DNA"/>
</dbReference>
<accession>A0A0G4GTR4</accession>
<dbReference type="VEuPathDB" id="CryptoDB:Cvel_23286"/>
<reference evidence="2" key="1">
    <citation type="submission" date="2014-11" db="EMBL/GenBank/DDBJ databases">
        <authorList>
            <person name="Otto D Thomas"/>
            <person name="Naeem Raeece"/>
        </authorList>
    </citation>
    <scope>NUCLEOTIDE SEQUENCE</scope>
</reference>
<feature type="non-terminal residue" evidence="2">
    <location>
        <position position="1"/>
    </location>
</feature>
<dbReference type="AlphaFoldDB" id="A0A0G4GTR4"/>
<name>A0A0G4GTR4_9ALVE</name>
<feature type="compositionally biased region" description="Basic and acidic residues" evidence="1">
    <location>
        <begin position="57"/>
        <end position="68"/>
    </location>
</feature>
<sequence length="68" mass="7329">VFVLEKGELVESGRPWKLLTKRESRFSELYQSAHAAVGPQGGTSASSSREQPAAEGGKGRERLREGTA</sequence>
<organism evidence="2">
    <name type="scientific">Chromera velia CCMP2878</name>
    <dbReference type="NCBI Taxonomy" id="1169474"/>
    <lineage>
        <taxon>Eukaryota</taxon>
        <taxon>Sar</taxon>
        <taxon>Alveolata</taxon>
        <taxon>Colpodellida</taxon>
        <taxon>Chromeraceae</taxon>
        <taxon>Chromera</taxon>
    </lineage>
</organism>
<proteinExistence type="predicted"/>
<protein>
    <submittedName>
        <fullName evidence="2">Uncharacterized protein</fullName>
    </submittedName>
</protein>
<evidence type="ECO:0000256" key="1">
    <source>
        <dbReference type="SAM" id="MobiDB-lite"/>
    </source>
</evidence>
<evidence type="ECO:0000313" key="2">
    <source>
        <dbReference type="EMBL" id="CEM33901.1"/>
    </source>
</evidence>